<accession>G9XLT0</accession>
<protein>
    <recommendedName>
        <fullName evidence="3">L-2-amino-thiazoline-4-carboxylic acid hydrolase</fullName>
    </recommendedName>
</protein>
<dbReference type="EMBL" id="AFZX01000043">
    <property type="protein sequence ID" value="EHL07356.1"/>
    <property type="molecule type" value="Genomic_DNA"/>
</dbReference>
<evidence type="ECO:0000313" key="1">
    <source>
        <dbReference type="EMBL" id="EHL07356.1"/>
    </source>
</evidence>
<reference evidence="1 2" key="1">
    <citation type="submission" date="2011-08" db="EMBL/GenBank/DDBJ databases">
        <authorList>
            <person name="Weinstock G."/>
            <person name="Sodergren E."/>
            <person name="Clifton S."/>
            <person name="Fulton L."/>
            <person name="Fulton B."/>
            <person name="Courtney L."/>
            <person name="Fronick C."/>
            <person name="Harrison M."/>
            <person name="Strong C."/>
            <person name="Farmer C."/>
            <person name="Delahaunty K."/>
            <person name="Markovic C."/>
            <person name="Hall O."/>
            <person name="Minx P."/>
            <person name="Tomlinson C."/>
            <person name="Mitreva M."/>
            <person name="Hou S."/>
            <person name="Chen J."/>
            <person name="Wollam A."/>
            <person name="Pepin K.H."/>
            <person name="Johnson M."/>
            <person name="Bhonagiri V."/>
            <person name="Zhang X."/>
            <person name="Suruliraj S."/>
            <person name="Warren W."/>
            <person name="Chinwalla A."/>
            <person name="Mardis E.R."/>
            <person name="Wilson R.K."/>
        </authorList>
    </citation>
    <scope>NUCLEOTIDE SEQUENCE [LARGE SCALE GENOMIC DNA]</scope>
    <source>
        <strain evidence="1 2">DP7</strain>
    </source>
</reference>
<dbReference type="Pfam" id="PF14196">
    <property type="entry name" value="ATC_hydrolase"/>
    <property type="match status" value="1"/>
</dbReference>
<sequence>MRRGTAMKETFTYDMQARILFLMFSKRVFGYLTGILGKEKAALIRRKAKKEYRKMLLRTPSVGGKDNIFRSGLIMAAMFFAVYKAANGTISEQMFGEMTDHAAHTPFLLKSYSQKDAFSEKMMRQKTIAAERSQKREYSTDWVFTHEIKGPDEHITTFRQCAICELGKREDCFALVKYICKIDFITYDQMGANLIRTQTLADGDDVCGFHVVKKTNVRHPPSR</sequence>
<dbReference type="AlphaFoldDB" id="G9XLT0"/>
<proteinExistence type="predicted"/>
<evidence type="ECO:0008006" key="3">
    <source>
        <dbReference type="Google" id="ProtNLM"/>
    </source>
</evidence>
<dbReference type="PATRIC" id="fig|537010.4.peg.1790"/>
<organism evidence="1 2">
    <name type="scientific">Desulfitobacterium hafniense DP7</name>
    <dbReference type="NCBI Taxonomy" id="537010"/>
    <lineage>
        <taxon>Bacteria</taxon>
        <taxon>Bacillati</taxon>
        <taxon>Bacillota</taxon>
        <taxon>Clostridia</taxon>
        <taxon>Eubacteriales</taxon>
        <taxon>Desulfitobacteriaceae</taxon>
        <taxon>Desulfitobacterium</taxon>
    </lineage>
</organism>
<dbReference type="InterPro" id="IPR026002">
    <property type="entry name" value="ATC_hydrolase-like"/>
</dbReference>
<evidence type="ECO:0000313" key="2">
    <source>
        <dbReference type="Proteomes" id="UP000004416"/>
    </source>
</evidence>
<comment type="caution">
    <text evidence="1">The sequence shown here is derived from an EMBL/GenBank/DDBJ whole genome shotgun (WGS) entry which is preliminary data.</text>
</comment>
<dbReference type="HOGENOM" id="CLU_103694_1_0_9"/>
<dbReference type="Proteomes" id="UP000004416">
    <property type="component" value="Unassembled WGS sequence"/>
</dbReference>
<name>G9XLT0_DESHA</name>
<gene>
    <name evidence="1" type="ORF">HMPREF0322_01916</name>
</gene>